<evidence type="ECO:0000256" key="1">
    <source>
        <dbReference type="ARBA" id="ARBA00001970"/>
    </source>
</evidence>
<evidence type="ECO:0000313" key="13">
    <source>
        <dbReference type="EMBL" id="KWT69442.1"/>
    </source>
</evidence>
<dbReference type="PATRIC" id="fig|121290.4.peg.2764"/>
<feature type="transmembrane region" description="Helical" evidence="12">
    <location>
        <begin position="86"/>
        <end position="105"/>
    </location>
</feature>
<dbReference type="Proteomes" id="UP000059074">
    <property type="component" value="Unassembled WGS sequence"/>
</dbReference>
<proteinExistence type="inferred from homology"/>
<dbReference type="PANTHER" id="PTHR23289">
    <property type="entry name" value="CYTOCHROME C OXIDASE ASSEMBLY PROTEIN COX15"/>
    <property type="match status" value="1"/>
</dbReference>
<name>A0A109BIJ8_HYPSL</name>
<evidence type="ECO:0000256" key="8">
    <source>
        <dbReference type="ARBA" id="ARBA00023133"/>
    </source>
</evidence>
<comment type="caution">
    <text evidence="12">Lacks conserved residue(s) required for the propagation of feature annotation.</text>
</comment>
<feature type="binding site" description="axial binding residue" evidence="12">
    <location>
        <position position="313"/>
    </location>
    <ligand>
        <name>heme</name>
        <dbReference type="ChEBI" id="CHEBI:30413"/>
    </ligand>
    <ligandPart>
        <name>Fe</name>
        <dbReference type="ChEBI" id="CHEBI:18248"/>
    </ligandPart>
</feature>
<feature type="transmembrane region" description="Helical" evidence="12">
    <location>
        <begin position="188"/>
        <end position="212"/>
    </location>
</feature>
<dbReference type="AlphaFoldDB" id="A0A109BIJ8"/>
<keyword evidence="9 12" id="KW-0472">Membrane</keyword>
<dbReference type="Pfam" id="PF02628">
    <property type="entry name" value="COX15-CtaA"/>
    <property type="match status" value="1"/>
</dbReference>
<dbReference type="HAMAP" id="MF_01665">
    <property type="entry name" value="HemeA_synth_type2"/>
    <property type="match status" value="1"/>
</dbReference>
<dbReference type="GO" id="GO:0006784">
    <property type="term" value="P:heme A biosynthetic process"/>
    <property type="evidence" value="ECO:0007669"/>
    <property type="project" value="UniProtKB-UniRule"/>
</dbReference>
<feature type="transmembrane region" description="Helical" evidence="12">
    <location>
        <begin position="254"/>
        <end position="271"/>
    </location>
</feature>
<comment type="cofactor">
    <cofactor evidence="1 12">
        <name>heme b</name>
        <dbReference type="ChEBI" id="CHEBI:60344"/>
    </cofactor>
</comment>
<comment type="caution">
    <text evidence="13">The sequence shown here is derived from an EMBL/GenBank/DDBJ whole genome shotgun (WGS) entry which is preliminary data.</text>
</comment>
<evidence type="ECO:0000256" key="11">
    <source>
        <dbReference type="ARBA" id="ARBA00048044"/>
    </source>
</evidence>
<evidence type="ECO:0000256" key="9">
    <source>
        <dbReference type="ARBA" id="ARBA00023136"/>
    </source>
</evidence>
<comment type="catalytic activity">
    <reaction evidence="11">
        <text>Fe(II)-heme o + 2 A + H2O = Fe(II)-heme a + 2 AH2</text>
        <dbReference type="Rhea" id="RHEA:63388"/>
        <dbReference type="ChEBI" id="CHEBI:13193"/>
        <dbReference type="ChEBI" id="CHEBI:15377"/>
        <dbReference type="ChEBI" id="CHEBI:17499"/>
        <dbReference type="ChEBI" id="CHEBI:60530"/>
        <dbReference type="ChEBI" id="CHEBI:61715"/>
        <dbReference type="EC" id="1.17.99.9"/>
    </reaction>
    <physiologicalReaction direction="left-to-right" evidence="11">
        <dbReference type="Rhea" id="RHEA:63389"/>
    </physiologicalReaction>
</comment>
<evidence type="ECO:0000256" key="6">
    <source>
        <dbReference type="ARBA" id="ARBA00023002"/>
    </source>
</evidence>
<keyword evidence="14" id="KW-1185">Reference proteome</keyword>
<evidence type="ECO:0000256" key="10">
    <source>
        <dbReference type="ARBA" id="ARBA00044501"/>
    </source>
</evidence>
<comment type="pathway">
    <text evidence="10 12">Porphyrin-containing compound metabolism; heme A biosynthesis; heme A from heme O: step 1/1.</text>
</comment>
<keyword evidence="4 12" id="KW-0479">Metal-binding</keyword>
<keyword evidence="12" id="KW-1003">Cell membrane</keyword>
<dbReference type="EMBL" id="LMTR01000045">
    <property type="protein sequence ID" value="KWT69442.1"/>
    <property type="molecule type" value="Genomic_DNA"/>
</dbReference>
<keyword evidence="5 12" id="KW-1133">Transmembrane helix</keyword>
<evidence type="ECO:0000256" key="4">
    <source>
        <dbReference type="ARBA" id="ARBA00022723"/>
    </source>
</evidence>
<organism evidence="13 14">
    <name type="scientific">Hyphomicrobium sulfonivorans</name>
    <dbReference type="NCBI Taxonomy" id="121290"/>
    <lineage>
        <taxon>Bacteria</taxon>
        <taxon>Pseudomonadati</taxon>
        <taxon>Pseudomonadota</taxon>
        <taxon>Alphaproteobacteria</taxon>
        <taxon>Hyphomicrobiales</taxon>
        <taxon>Hyphomicrobiaceae</taxon>
        <taxon>Hyphomicrobium</taxon>
    </lineage>
</organism>
<dbReference type="EC" id="1.17.99.9" evidence="12"/>
<comment type="subunit">
    <text evidence="12">Interacts with CtaB.</text>
</comment>
<keyword evidence="6 12" id="KW-0560">Oxidoreductase</keyword>
<dbReference type="PANTHER" id="PTHR23289:SF2">
    <property type="entry name" value="CYTOCHROME C OXIDASE ASSEMBLY PROTEIN COX15 HOMOLOG"/>
    <property type="match status" value="1"/>
</dbReference>
<dbReference type="UniPathway" id="UPA00269">
    <property type="reaction ID" value="UER00713"/>
</dbReference>
<keyword evidence="8 12" id="KW-0350">Heme biosynthesis</keyword>
<dbReference type="GO" id="GO:0120547">
    <property type="term" value="F:heme A synthase activity"/>
    <property type="evidence" value="ECO:0007669"/>
    <property type="project" value="UniProtKB-EC"/>
</dbReference>
<evidence type="ECO:0000256" key="7">
    <source>
        <dbReference type="ARBA" id="ARBA00023004"/>
    </source>
</evidence>
<feature type="transmembrane region" description="Helical" evidence="12">
    <location>
        <begin position="283"/>
        <end position="305"/>
    </location>
</feature>
<gene>
    <name evidence="12" type="primary">ctaA</name>
    <name evidence="13" type="ORF">APY04_1525</name>
</gene>
<dbReference type="InterPro" id="IPR023754">
    <property type="entry name" value="HemeA_Synthase_type2"/>
</dbReference>
<dbReference type="GO" id="GO:0016653">
    <property type="term" value="F:oxidoreductase activity, acting on NAD(P)H, heme protein as acceptor"/>
    <property type="evidence" value="ECO:0007669"/>
    <property type="project" value="TreeGrafter"/>
</dbReference>
<sequence length="337" mass="37242">MRVWLWFCAALVFAMIVVGGATRLTDSGLSITEWQPLLGAIPPLNDADWHTAFEKYKGIPQYSVMNAGMSLEDFKAIYWWEWAHRFLGRFIGLAFGLPFLFFWLSGRVRGGFALKCLGVFALGGLQGFIGWYMVKSGLVDRVDVSQYRLTLHLITAFAILSLLVWLALSAAPEGERIRFLNVTPAQRLTAIALFVLIFFQSALGALVAGLNAGLTYNTWPLMDGKIVPDGLFMQHPWYINFFENITTVQFDHRMVAYAVVTLGLIHFVTLVRSADDERIVRSGALLAICLLAQMLLGIWTLLAVVPLSLGLAHQGGAAIVIAVATLHLHRIACASKA</sequence>
<evidence type="ECO:0000256" key="12">
    <source>
        <dbReference type="HAMAP-Rule" id="MF_01665"/>
    </source>
</evidence>
<comment type="subcellular location">
    <subcellularLocation>
        <location evidence="12">Cell membrane</location>
        <topology evidence="12">Multi-pass membrane protein</topology>
    </subcellularLocation>
    <subcellularLocation>
        <location evidence="2">Membrane</location>
        <topology evidence="2">Multi-pass membrane protein</topology>
    </subcellularLocation>
</comment>
<dbReference type="GO" id="GO:0046872">
    <property type="term" value="F:metal ion binding"/>
    <property type="evidence" value="ECO:0007669"/>
    <property type="project" value="UniProtKB-KW"/>
</dbReference>
<comment type="function">
    <text evidence="12">Catalyzes the conversion of heme O to heme A by two successive hydroxylations of the methyl group at C8. The first hydroxylation forms heme I, the second hydroxylation results in an unstable dihydroxymethyl group, which spontaneously dehydrates, resulting in the formyl group of heme A.</text>
</comment>
<evidence type="ECO:0000256" key="3">
    <source>
        <dbReference type="ARBA" id="ARBA00022692"/>
    </source>
</evidence>
<feature type="transmembrane region" description="Helical" evidence="12">
    <location>
        <begin position="149"/>
        <end position="168"/>
    </location>
</feature>
<evidence type="ECO:0000256" key="2">
    <source>
        <dbReference type="ARBA" id="ARBA00004141"/>
    </source>
</evidence>
<protein>
    <recommendedName>
        <fullName evidence="12">Heme A synthase</fullName>
        <shortName evidence="12">HAS</shortName>
        <ecNumber evidence="12">1.17.99.9</ecNumber>
    </recommendedName>
    <alternativeName>
        <fullName evidence="12">Cytochrome aa3-controlling protein</fullName>
    </alternativeName>
</protein>
<feature type="binding site" description="axial binding residue" evidence="12">
    <location>
        <position position="252"/>
    </location>
    <ligand>
        <name>heme</name>
        <dbReference type="ChEBI" id="CHEBI:30413"/>
    </ligand>
    <ligandPart>
        <name>Fe</name>
        <dbReference type="ChEBI" id="CHEBI:18248"/>
    </ligandPart>
</feature>
<keyword evidence="7 12" id="KW-0408">Iron</keyword>
<feature type="transmembrane region" description="Helical" evidence="12">
    <location>
        <begin position="112"/>
        <end position="134"/>
    </location>
</feature>
<keyword evidence="3 12" id="KW-0812">Transmembrane</keyword>
<evidence type="ECO:0000256" key="5">
    <source>
        <dbReference type="ARBA" id="ARBA00022989"/>
    </source>
</evidence>
<feature type="transmembrane region" description="Helical" evidence="12">
    <location>
        <begin position="311"/>
        <end position="328"/>
    </location>
</feature>
<dbReference type="InterPro" id="IPR003780">
    <property type="entry name" value="COX15/CtaA_fam"/>
</dbReference>
<comment type="similarity">
    <text evidence="12">Belongs to the COX15/CtaA family. Type 2 subfamily.</text>
</comment>
<accession>A0A109BIJ8</accession>
<evidence type="ECO:0000313" key="14">
    <source>
        <dbReference type="Proteomes" id="UP000059074"/>
    </source>
</evidence>
<dbReference type="STRING" id="121290.APY04_1525"/>
<reference evidence="13 14" key="1">
    <citation type="submission" date="2015-10" db="EMBL/GenBank/DDBJ databases">
        <title>Transcriptomic analysis of a linuron degrading triple-species bacterial consortium.</title>
        <authorList>
            <person name="Albers P."/>
        </authorList>
    </citation>
    <scope>NUCLEOTIDE SEQUENCE [LARGE SCALE GENOMIC DNA]</scope>
    <source>
        <strain evidence="13 14">WDL6</strain>
    </source>
</reference>
<dbReference type="GO" id="GO:0005886">
    <property type="term" value="C:plasma membrane"/>
    <property type="evidence" value="ECO:0007669"/>
    <property type="project" value="UniProtKB-SubCell"/>
</dbReference>